<evidence type="ECO:0000313" key="1">
    <source>
        <dbReference type="EMBL" id="NED95625.1"/>
    </source>
</evidence>
<gene>
    <name evidence="1" type="ORF">G1H11_09900</name>
</gene>
<proteinExistence type="predicted"/>
<sequence length="250" mass="26034">MTLTIDRRFRGPASSGNGGYVAGRLAGYLDADAVTVTLRRPPPLEVPLDVRVDAGGVVLLLDPAGEGETDDATAASMPAASAPGHVTVAEAAPADESALVAVPAVGEHDAREISRAYPGLREHPFPECFVCGTRRRAGDGMRLFPGRLGDGRTACVWTVDEDLAADPCFVWSALDCPGGWSAPIEGRPMVLGRVTAQVDDVPAAGESCVVMGRLLGTEGRKTWTATTVYGADGRRLGSAHATWITIGSAR</sequence>
<accession>A0A6N9YKZ5</accession>
<protein>
    <submittedName>
        <fullName evidence="1">Uncharacterized protein</fullName>
    </submittedName>
</protein>
<keyword evidence="2" id="KW-1185">Reference proteome</keyword>
<dbReference type="SUPFAM" id="SSF54637">
    <property type="entry name" value="Thioesterase/thiol ester dehydrase-isomerase"/>
    <property type="match status" value="1"/>
</dbReference>
<dbReference type="EMBL" id="JAAGOB010000004">
    <property type="protein sequence ID" value="NED95625.1"/>
    <property type="molecule type" value="Genomic_DNA"/>
</dbReference>
<dbReference type="RefSeq" id="WP_163818381.1">
    <property type="nucleotide sequence ID" value="NZ_JAAGOB010000004.1"/>
</dbReference>
<dbReference type="InterPro" id="IPR029069">
    <property type="entry name" value="HotDog_dom_sf"/>
</dbReference>
<evidence type="ECO:0000313" key="2">
    <source>
        <dbReference type="Proteomes" id="UP000469185"/>
    </source>
</evidence>
<dbReference type="Gene3D" id="3.10.129.10">
    <property type="entry name" value="Hotdog Thioesterase"/>
    <property type="match status" value="1"/>
</dbReference>
<dbReference type="AlphaFoldDB" id="A0A6N9YKZ5"/>
<name>A0A6N9YKZ5_9ACTN</name>
<dbReference type="Proteomes" id="UP000469185">
    <property type="component" value="Unassembled WGS sequence"/>
</dbReference>
<comment type="caution">
    <text evidence="1">The sequence shown here is derived from an EMBL/GenBank/DDBJ whole genome shotgun (WGS) entry which is preliminary data.</text>
</comment>
<reference evidence="1 2" key="1">
    <citation type="submission" date="2020-02" db="EMBL/GenBank/DDBJ databases">
        <authorList>
            <person name="Li X.-J."/>
            <person name="Feng X.-M."/>
        </authorList>
    </citation>
    <scope>NUCLEOTIDE SEQUENCE [LARGE SCALE GENOMIC DNA]</scope>
    <source>
        <strain evidence="1 2">CGMCC 4.7225</strain>
    </source>
</reference>
<organism evidence="1 2">
    <name type="scientific">Phytoactinopolyspora alkaliphila</name>
    <dbReference type="NCBI Taxonomy" id="1783498"/>
    <lineage>
        <taxon>Bacteria</taxon>
        <taxon>Bacillati</taxon>
        <taxon>Actinomycetota</taxon>
        <taxon>Actinomycetes</taxon>
        <taxon>Jiangellales</taxon>
        <taxon>Jiangellaceae</taxon>
        <taxon>Phytoactinopolyspora</taxon>
    </lineage>
</organism>